<sequence length="387" mass="42665">MGGCNRLRPKPAAEYVYVVAKETFLRDRVAAVSNRVANVTNGQRLQVVEKGRRFLKVKTDKGEIGWIEEHGVIDQDAYQQFADLAKQHANDPVISTATLRDDLYLHVKPGRQTDRFYLLPENDKLQMLVRASVPKDAPPQAAPVARKPVVKTDTKAGDKPASPATVPTIAATPSPPAAPVEPPALEDWWLVRDTQGRVGWMLSRRLDVDVPDSIAGYAEGQRIVGAYKLTTVSDPESSFPNGQVPEFVTVMSPYKDGLPYDFDQVRIFTWNVRKHRYETAYRQRNLQGYLPVQVGTQAFDKIGTVPVFSLKTATDDTIAIDPATGAARPANLTTQTFRLEGVIVRKVEPPSAAPPPPLPSVAPQASRETGKKAAKHHGTRAKHPKHH</sequence>
<reference evidence="3 4" key="1">
    <citation type="submission" date="2020-08" db="EMBL/GenBank/DDBJ databases">
        <title>Edaphobacter telluris sp. nov. and Acidobacterium dinghuensis sp. nov., two acidobacteria isolated from forest soil.</title>
        <authorList>
            <person name="Fu J."/>
            <person name="Qiu L."/>
        </authorList>
    </citation>
    <scope>NUCLEOTIDE SEQUENCE [LARGE SCALE GENOMIC DNA]</scope>
    <source>
        <strain evidence="3">4Y35</strain>
    </source>
</reference>
<dbReference type="EMBL" id="CP060394">
    <property type="protein sequence ID" value="QNI32149.1"/>
    <property type="molecule type" value="Genomic_DNA"/>
</dbReference>
<dbReference type="Pfam" id="PF08239">
    <property type="entry name" value="SH3_3"/>
    <property type="match status" value="1"/>
</dbReference>
<organism evidence="3 4">
    <name type="scientific">Alloacidobacterium dinghuense</name>
    <dbReference type="NCBI Taxonomy" id="2763107"/>
    <lineage>
        <taxon>Bacteria</taxon>
        <taxon>Pseudomonadati</taxon>
        <taxon>Acidobacteriota</taxon>
        <taxon>Terriglobia</taxon>
        <taxon>Terriglobales</taxon>
        <taxon>Acidobacteriaceae</taxon>
        <taxon>Alloacidobacterium</taxon>
    </lineage>
</organism>
<evidence type="ECO:0000256" key="1">
    <source>
        <dbReference type="SAM" id="MobiDB-lite"/>
    </source>
</evidence>
<protein>
    <submittedName>
        <fullName evidence="3">SH3 domain-containing protein</fullName>
    </submittedName>
</protein>
<feature type="region of interest" description="Disordered" evidence="1">
    <location>
        <begin position="135"/>
        <end position="179"/>
    </location>
</feature>
<dbReference type="AlphaFoldDB" id="A0A7G8BHX9"/>
<dbReference type="KEGG" id="adin:H7849_24680"/>
<name>A0A7G8BHX9_9BACT</name>
<dbReference type="InterPro" id="IPR003646">
    <property type="entry name" value="SH3-like_bac-type"/>
</dbReference>
<evidence type="ECO:0000259" key="2">
    <source>
        <dbReference type="Pfam" id="PF08239"/>
    </source>
</evidence>
<feature type="compositionally biased region" description="Low complexity" evidence="1">
    <location>
        <begin position="160"/>
        <end position="172"/>
    </location>
</feature>
<evidence type="ECO:0000313" key="3">
    <source>
        <dbReference type="EMBL" id="QNI32149.1"/>
    </source>
</evidence>
<dbReference type="RefSeq" id="WP_186743104.1">
    <property type="nucleotide sequence ID" value="NZ_CP060394.1"/>
</dbReference>
<accession>A0A7G8BHX9</accession>
<dbReference type="Gene3D" id="2.30.30.40">
    <property type="entry name" value="SH3 Domains"/>
    <property type="match status" value="1"/>
</dbReference>
<feature type="region of interest" description="Disordered" evidence="1">
    <location>
        <begin position="348"/>
        <end position="387"/>
    </location>
</feature>
<feature type="compositionally biased region" description="Basic residues" evidence="1">
    <location>
        <begin position="372"/>
        <end position="387"/>
    </location>
</feature>
<feature type="compositionally biased region" description="Pro residues" evidence="1">
    <location>
        <begin position="351"/>
        <end position="360"/>
    </location>
</feature>
<feature type="domain" description="SH3b" evidence="2">
    <location>
        <begin position="33"/>
        <end position="70"/>
    </location>
</feature>
<keyword evidence="4" id="KW-1185">Reference proteome</keyword>
<evidence type="ECO:0000313" key="4">
    <source>
        <dbReference type="Proteomes" id="UP000515312"/>
    </source>
</evidence>
<gene>
    <name evidence="3" type="ORF">H7849_24680</name>
</gene>
<proteinExistence type="predicted"/>
<dbReference type="Proteomes" id="UP000515312">
    <property type="component" value="Chromosome"/>
</dbReference>